<keyword evidence="2" id="KW-1133">Transmembrane helix</keyword>
<feature type="region of interest" description="Disordered" evidence="1">
    <location>
        <begin position="321"/>
        <end position="546"/>
    </location>
</feature>
<dbReference type="OrthoDB" id="5347452at2759"/>
<evidence type="ECO:0000313" key="4">
    <source>
        <dbReference type="Proteomes" id="UP000293360"/>
    </source>
</evidence>
<keyword evidence="4" id="KW-1185">Reference proteome</keyword>
<accession>A0A4Q4TBS8</accession>
<evidence type="ECO:0000313" key="3">
    <source>
        <dbReference type="EMBL" id="RYP04121.1"/>
    </source>
</evidence>
<protein>
    <submittedName>
        <fullName evidence="3">Uncharacterized protein</fullName>
    </submittedName>
</protein>
<keyword evidence="2" id="KW-0472">Membrane</keyword>
<feature type="region of interest" description="Disordered" evidence="1">
    <location>
        <begin position="199"/>
        <end position="275"/>
    </location>
</feature>
<evidence type="ECO:0000256" key="1">
    <source>
        <dbReference type="SAM" id="MobiDB-lite"/>
    </source>
</evidence>
<dbReference type="EMBL" id="QJNU01000226">
    <property type="protein sequence ID" value="RYP04121.1"/>
    <property type="molecule type" value="Genomic_DNA"/>
</dbReference>
<gene>
    <name evidence="3" type="ORF">DL764_004668</name>
</gene>
<feature type="region of interest" description="Disordered" evidence="1">
    <location>
        <begin position="584"/>
        <end position="762"/>
    </location>
</feature>
<sequence>MKYTALLVAGASCASARWLRWSGRGDPVWTPQETGLAVEDDQPGWTPKPTPAPGARKSDQDLVVEYLKRQDSSRASRNTWTNEQTCGWFSGTSSSAFTCDEDFSCMTNDDNNVACGSGTYSPFFTVCLDYRAFQDGACDNANSLTGCCQDSEQPACGTYIWTGSPTRSMYRCFEQSTIISLLDIPQFVIDASRSSESERLKSLTESKSSSKSSVPATTTSDSPPASPSDNDDDTERTGDVLDGDDGDDGNDGDGTNNTSNETTNETTNNTPAIVGGVVGGVVGLITTYLLLYYLCYRKRKDKSSNSTTKWSSRAERKNAYKTKFTNKNNKNQAYDSNPSGTYVSSSPTSSTGGQVAAPARWGLNPLSMLSKKNRGPTAHSATPQYPGDDETYDATGYGPQKRVPQQYDATTVAAGQQKFQRAGHSNPGQDPDVERQAPDHNGNITLNIYHSGPPAANSQDPRYSTSHMNPYTESFSQITKLTSPSEKYNPRSAAGPYPQPQYADSSSTTSTAEPEPLQPQRSARPTHSVVSDATYTASPGTNLNQVFHPQSTELGYQQSGLSESSSSTKMQVAAAGLGVGLGLNINKTSNNHHEEHHHHHQHHHSPAPSDTATLGQRPQTQQQQFPQYASQQQAPRYADNSTMTTESEVAAAGDFSSSSSVSEWENWEDQEGGNRRAPSGADRQRGVDYSQSRATQSTVSTMTERQTGADYQQPRATGTTISTMTEAEDYSRQGDAWYRQPPGYRSGDPVELEANPAIRKVD</sequence>
<feature type="compositionally biased region" description="Low complexity" evidence="1">
    <location>
        <begin position="253"/>
        <end position="275"/>
    </location>
</feature>
<reference evidence="3 4" key="1">
    <citation type="submission" date="2018-06" db="EMBL/GenBank/DDBJ databases">
        <title>Complete Genomes of Monosporascus.</title>
        <authorList>
            <person name="Robinson A.J."/>
            <person name="Natvig D.O."/>
        </authorList>
    </citation>
    <scope>NUCLEOTIDE SEQUENCE [LARGE SCALE GENOMIC DNA]</scope>
    <source>
        <strain evidence="3 4">CBS 110550</strain>
    </source>
</reference>
<proteinExistence type="predicted"/>
<feature type="compositionally biased region" description="Polar residues" evidence="1">
    <location>
        <begin position="456"/>
        <end position="486"/>
    </location>
</feature>
<feature type="compositionally biased region" description="Polar residues" evidence="1">
    <location>
        <begin position="407"/>
        <end position="419"/>
    </location>
</feature>
<feature type="region of interest" description="Disordered" evidence="1">
    <location>
        <begin position="37"/>
        <end position="58"/>
    </location>
</feature>
<feature type="compositionally biased region" description="Basic residues" evidence="1">
    <location>
        <begin position="595"/>
        <end position="605"/>
    </location>
</feature>
<feature type="transmembrane region" description="Helical" evidence="2">
    <location>
        <begin position="272"/>
        <end position="294"/>
    </location>
</feature>
<feature type="compositionally biased region" description="Acidic residues" evidence="1">
    <location>
        <begin position="241"/>
        <end position="251"/>
    </location>
</feature>
<feature type="compositionally biased region" description="Low complexity" evidence="1">
    <location>
        <begin position="339"/>
        <end position="353"/>
    </location>
</feature>
<keyword evidence="2" id="KW-0812">Transmembrane</keyword>
<feature type="compositionally biased region" description="Low complexity" evidence="1">
    <location>
        <begin position="321"/>
        <end position="331"/>
    </location>
</feature>
<feature type="compositionally biased region" description="Low complexity" evidence="1">
    <location>
        <begin position="616"/>
        <end position="635"/>
    </location>
</feature>
<dbReference type="Proteomes" id="UP000293360">
    <property type="component" value="Unassembled WGS sequence"/>
</dbReference>
<evidence type="ECO:0000256" key="2">
    <source>
        <dbReference type="SAM" id="Phobius"/>
    </source>
</evidence>
<feature type="compositionally biased region" description="Polar residues" evidence="1">
    <location>
        <begin position="689"/>
        <end position="725"/>
    </location>
</feature>
<dbReference type="AlphaFoldDB" id="A0A4Q4TBS8"/>
<feature type="compositionally biased region" description="Low complexity" evidence="1">
    <location>
        <begin position="205"/>
        <end position="223"/>
    </location>
</feature>
<dbReference type="STRING" id="155417.A0A4Q4TBS8"/>
<name>A0A4Q4TBS8_9PEZI</name>
<organism evidence="3 4">
    <name type="scientific">Monosporascus ibericus</name>
    <dbReference type="NCBI Taxonomy" id="155417"/>
    <lineage>
        <taxon>Eukaryota</taxon>
        <taxon>Fungi</taxon>
        <taxon>Dikarya</taxon>
        <taxon>Ascomycota</taxon>
        <taxon>Pezizomycotina</taxon>
        <taxon>Sordariomycetes</taxon>
        <taxon>Xylariomycetidae</taxon>
        <taxon>Xylariales</taxon>
        <taxon>Xylariales incertae sedis</taxon>
        <taxon>Monosporascus</taxon>
    </lineage>
</organism>
<feature type="compositionally biased region" description="Polar residues" evidence="1">
    <location>
        <begin position="519"/>
        <end position="546"/>
    </location>
</feature>
<comment type="caution">
    <text evidence="3">The sequence shown here is derived from an EMBL/GenBank/DDBJ whole genome shotgun (WGS) entry which is preliminary data.</text>
</comment>